<dbReference type="RefSeq" id="WP_235312756.1">
    <property type="nucleotide sequence ID" value="NZ_JAKGAS010000005.1"/>
</dbReference>
<dbReference type="Pfam" id="PF00593">
    <property type="entry name" value="TonB_dep_Rec_b-barrel"/>
    <property type="match status" value="1"/>
</dbReference>
<proteinExistence type="inferred from homology"/>
<dbReference type="Proteomes" id="UP001521137">
    <property type="component" value="Unassembled WGS sequence"/>
</dbReference>
<keyword evidence="5" id="KW-0732">Signal</keyword>
<dbReference type="NCBIfam" id="TIGR01782">
    <property type="entry name" value="TonB-Xanth-Caul"/>
    <property type="match status" value="1"/>
</dbReference>
<dbReference type="InterPro" id="IPR037066">
    <property type="entry name" value="Plug_dom_sf"/>
</dbReference>
<keyword evidence="3" id="KW-0998">Cell outer membrane</keyword>
<reference evidence="8 9" key="1">
    <citation type="submission" date="2022-01" db="EMBL/GenBank/DDBJ databases">
        <title>Paraglaciecola sp. G1-23.</title>
        <authorList>
            <person name="Jin M.S."/>
            <person name="Han D.M."/>
            <person name="Kim H.M."/>
            <person name="Jeon C.O."/>
        </authorList>
    </citation>
    <scope>NUCLEOTIDE SEQUENCE [LARGE SCALE GENOMIC DNA]</scope>
    <source>
        <strain evidence="8 9">G1-23</strain>
    </source>
</reference>
<evidence type="ECO:0000256" key="1">
    <source>
        <dbReference type="ARBA" id="ARBA00004442"/>
    </source>
</evidence>
<evidence type="ECO:0000259" key="7">
    <source>
        <dbReference type="Pfam" id="PF07715"/>
    </source>
</evidence>
<comment type="caution">
    <text evidence="8">The sequence shown here is derived from an EMBL/GenBank/DDBJ whole genome shotgun (WGS) entry which is preliminary data.</text>
</comment>
<accession>A0ABS9D737</accession>
<evidence type="ECO:0000256" key="4">
    <source>
        <dbReference type="RuleBase" id="RU003357"/>
    </source>
</evidence>
<dbReference type="Pfam" id="PF07715">
    <property type="entry name" value="Plug"/>
    <property type="match status" value="1"/>
</dbReference>
<dbReference type="Gene3D" id="2.40.170.20">
    <property type="entry name" value="TonB-dependent receptor, beta-barrel domain"/>
    <property type="match status" value="1"/>
</dbReference>
<feature type="domain" description="TonB-dependent receptor-like beta-barrel" evidence="6">
    <location>
        <begin position="476"/>
        <end position="1095"/>
    </location>
</feature>
<dbReference type="InterPro" id="IPR036942">
    <property type="entry name" value="Beta-barrel_TonB_sf"/>
</dbReference>
<feature type="signal peptide" evidence="5">
    <location>
        <begin position="1"/>
        <end position="34"/>
    </location>
</feature>
<comment type="similarity">
    <text evidence="4">Belongs to the TonB-dependent receptor family.</text>
</comment>
<name>A0ABS9D737_9ALTE</name>
<keyword evidence="8" id="KW-0675">Receptor</keyword>
<dbReference type="InterPro" id="IPR000531">
    <property type="entry name" value="Beta-barrel_TonB"/>
</dbReference>
<organism evidence="8 9">
    <name type="scientific">Paraglaciecola algarum</name>
    <dbReference type="NCBI Taxonomy" id="3050085"/>
    <lineage>
        <taxon>Bacteria</taxon>
        <taxon>Pseudomonadati</taxon>
        <taxon>Pseudomonadota</taxon>
        <taxon>Gammaproteobacteria</taxon>
        <taxon>Alteromonadales</taxon>
        <taxon>Alteromonadaceae</taxon>
        <taxon>Paraglaciecola</taxon>
    </lineage>
</organism>
<evidence type="ECO:0000256" key="3">
    <source>
        <dbReference type="ARBA" id="ARBA00023237"/>
    </source>
</evidence>
<evidence type="ECO:0000256" key="5">
    <source>
        <dbReference type="SAM" id="SignalP"/>
    </source>
</evidence>
<dbReference type="PANTHER" id="PTHR40980:SF3">
    <property type="entry name" value="TONB-DEPENDENT RECEPTOR-LIKE BETA-BARREL DOMAIN-CONTAINING PROTEIN"/>
    <property type="match status" value="1"/>
</dbReference>
<dbReference type="PANTHER" id="PTHR40980">
    <property type="entry name" value="PLUG DOMAIN-CONTAINING PROTEIN"/>
    <property type="match status" value="1"/>
</dbReference>
<evidence type="ECO:0000313" key="9">
    <source>
        <dbReference type="Proteomes" id="UP001521137"/>
    </source>
</evidence>
<evidence type="ECO:0000256" key="2">
    <source>
        <dbReference type="ARBA" id="ARBA00023136"/>
    </source>
</evidence>
<keyword evidence="2 4" id="KW-0472">Membrane</keyword>
<feature type="domain" description="TonB-dependent receptor plug" evidence="7">
    <location>
        <begin position="63"/>
        <end position="174"/>
    </location>
</feature>
<feature type="chain" id="PRO_5045877107" evidence="5">
    <location>
        <begin position="35"/>
        <end position="1132"/>
    </location>
</feature>
<evidence type="ECO:0000313" key="8">
    <source>
        <dbReference type="EMBL" id="MCF2948763.1"/>
    </source>
</evidence>
<dbReference type="InterPro" id="IPR012910">
    <property type="entry name" value="Plug_dom"/>
</dbReference>
<protein>
    <submittedName>
        <fullName evidence="8">TonB-dependent receptor</fullName>
    </submittedName>
</protein>
<keyword evidence="4" id="KW-0798">TonB box</keyword>
<gene>
    <name evidence="8" type="ORF">L0668_11645</name>
</gene>
<evidence type="ECO:0000259" key="6">
    <source>
        <dbReference type="Pfam" id="PF00593"/>
    </source>
</evidence>
<dbReference type="InterPro" id="IPR010104">
    <property type="entry name" value="TonB_rcpt_bac"/>
</dbReference>
<sequence>MTAHIKKNNAPVFKKSLMALAMMGICATATGQEADTTDAEDSDLEVIEVSGTRANLLNAQNIKRNSATVVDSITAADIGSLPDRSVLEAIQRLPGVSIELFAGPDDPDHFSVEGSGAIIRGLTQTRSEFNGRDSFSANSSRGLSFQDVSPELMGGVDVFKNQTADMIEGGIGGTISLRTRKPFDSQGEVFAFNVDYSYGDKAEAWTPTFSALYSNRWETDAGEFGFLANYANSKLEGETHGIQSDAVVEYYARDLAGAGAFAGADNNGRVWVPQASNALMKTDERERQGAALALQFENTDETFLATFQYLRSDSSLAWNERAIKYQGGYQDIDRRTMRGLEGTEFSFDDRGVFESGTMVQGTDGWRSGDANANRIPRQWGDNSANQWGLNTQMDSRVNDTSSLVEDFSLNFKWQATENLELIADIQYIKADASNDDLAVHANSWAIQQYDITGSTPSLTLIDPWNGARDANPDAYQTYPDGATSSDLHETYPGFSGDPAGDTNYFADPTSYWARSAMDHYERSDGDSKAFRLDGSYYLEDAGIFTMVKAGARYSKREQTVRRTGWNWGALAPEWGANTGWLDQVDPEGSTYEAVDWSDFHGGGVVNVSGNQTLHMNENFIRSLMGPDAPTNFADFKSGSGSWYPYPGREQDPNFNSTLDDKYGIFTPGEINTTEETNKAFYIRTDFEYDGDVRFSGNIGLRYIELDRTSLGAVTFPDLQPTFAAPASLDTPLTPSNVLAYLEGQVAQGLFPDTLTALQSEGEGGAPNNQWIMDQNNYLSDEQLAYGDNSEQLLAADTTYSAVLPSFNIKFEVTDDLIARFGIAKAIAYPDMGDVRNRNDVGPRSLEVERIITPPPADGEEPVEPTTEERLIQGVSVSGWTSSGGNPFLEPMESIQTDLALEWYFADVGQLSATIFRKNLDKFFIQGSVFQNITNPTSGVTQTVDVATTRNGGKAKMNGVEVAYQQFFDMLPAPFDGFGVQATYTYIDASGVPNNQIDIEDEGFFGDDSTDTGIRVDLDVIPLQGQSKETANLVAMYEKDEWSARIAYNWRSRYLLTTRDVISKAPLWNEDRGQMDASVFYKINDSITVGIQGTNLTDTQTKTTMLLNNDYLESGRSWFVADRRIALVARGNF</sequence>
<comment type="subcellular location">
    <subcellularLocation>
        <location evidence="1 4">Cell outer membrane</location>
    </subcellularLocation>
</comment>
<keyword evidence="9" id="KW-1185">Reference proteome</keyword>
<dbReference type="Gene3D" id="2.170.130.10">
    <property type="entry name" value="TonB-dependent receptor, plug domain"/>
    <property type="match status" value="1"/>
</dbReference>
<dbReference type="SUPFAM" id="SSF56935">
    <property type="entry name" value="Porins"/>
    <property type="match status" value="1"/>
</dbReference>
<dbReference type="EMBL" id="JAKGAS010000005">
    <property type="protein sequence ID" value="MCF2948763.1"/>
    <property type="molecule type" value="Genomic_DNA"/>
</dbReference>